<sequence>MDLQGQESKRRLQTGNMNGSLKEEKKEKSAKRNTNWLQKEILIHNQDPRKEALGGEEQVVGLEKKIKHGCNSV</sequence>
<evidence type="ECO:0000313" key="3">
    <source>
        <dbReference type="Proteomes" id="UP001266305"/>
    </source>
</evidence>
<accession>A0ABQ9WAD3</accession>
<gene>
    <name evidence="2" type="ORF">P7K49_004253</name>
</gene>
<reference evidence="2 3" key="1">
    <citation type="submission" date="2023-05" db="EMBL/GenBank/DDBJ databases">
        <title>B98-5 Cell Line De Novo Hybrid Assembly: An Optical Mapping Approach.</title>
        <authorList>
            <person name="Kananen K."/>
            <person name="Auerbach J.A."/>
            <person name="Kautto E."/>
            <person name="Blachly J.S."/>
        </authorList>
    </citation>
    <scope>NUCLEOTIDE SEQUENCE [LARGE SCALE GENOMIC DNA]</scope>
    <source>
        <strain evidence="2">B95-8</strain>
        <tissue evidence="2">Cell line</tissue>
    </source>
</reference>
<feature type="region of interest" description="Disordered" evidence="1">
    <location>
        <begin position="1"/>
        <end position="37"/>
    </location>
</feature>
<organism evidence="2 3">
    <name type="scientific">Saguinus oedipus</name>
    <name type="common">Cotton-top tamarin</name>
    <name type="synonym">Oedipomidas oedipus</name>
    <dbReference type="NCBI Taxonomy" id="9490"/>
    <lineage>
        <taxon>Eukaryota</taxon>
        <taxon>Metazoa</taxon>
        <taxon>Chordata</taxon>
        <taxon>Craniata</taxon>
        <taxon>Vertebrata</taxon>
        <taxon>Euteleostomi</taxon>
        <taxon>Mammalia</taxon>
        <taxon>Eutheria</taxon>
        <taxon>Euarchontoglires</taxon>
        <taxon>Primates</taxon>
        <taxon>Haplorrhini</taxon>
        <taxon>Platyrrhini</taxon>
        <taxon>Cebidae</taxon>
        <taxon>Callitrichinae</taxon>
        <taxon>Saguinus</taxon>
    </lineage>
</organism>
<comment type="caution">
    <text evidence="2">The sequence shown here is derived from an EMBL/GenBank/DDBJ whole genome shotgun (WGS) entry which is preliminary data.</text>
</comment>
<name>A0ABQ9WAD3_SAGOE</name>
<keyword evidence="3" id="KW-1185">Reference proteome</keyword>
<protein>
    <submittedName>
        <fullName evidence="2">Uncharacterized protein</fullName>
    </submittedName>
</protein>
<dbReference type="EMBL" id="JASSZA010000002">
    <property type="protein sequence ID" value="KAK2117367.1"/>
    <property type="molecule type" value="Genomic_DNA"/>
</dbReference>
<proteinExistence type="predicted"/>
<dbReference type="Proteomes" id="UP001266305">
    <property type="component" value="Unassembled WGS sequence"/>
</dbReference>
<evidence type="ECO:0000313" key="2">
    <source>
        <dbReference type="EMBL" id="KAK2117367.1"/>
    </source>
</evidence>
<evidence type="ECO:0000256" key="1">
    <source>
        <dbReference type="SAM" id="MobiDB-lite"/>
    </source>
</evidence>